<reference evidence="3" key="1">
    <citation type="journal article" date="2014" name="Int. J. Syst. Evol. Microbiol.">
        <title>Complete genome of a new Firmicutes species belonging to the dominant human colonic microbiota ('Ruminococcus bicirculans') reveals two chromosomes and a selective capacity to utilize plant glucans.</title>
        <authorList>
            <consortium name="NISC Comparative Sequencing Program"/>
            <person name="Wegmann U."/>
            <person name="Louis P."/>
            <person name="Goesmann A."/>
            <person name="Henrissat B."/>
            <person name="Duncan S.H."/>
            <person name="Flint H.J."/>
        </authorList>
    </citation>
    <scope>NUCLEOTIDE SEQUENCE</scope>
    <source>
        <strain evidence="3">NBRC 103408</strain>
    </source>
</reference>
<dbReference type="SUPFAM" id="SSF54211">
    <property type="entry name" value="Ribosomal protein S5 domain 2-like"/>
    <property type="match status" value="1"/>
</dbReference>
<accession>A0ABQ5U1Q6</accession>
<dbReference type="InterPro" id="IPR004482">
    <property type="entry name" value="Mg_chelat-rel"/>
</dbReference>
<name>A0ABQ5U1Q6_9PROT</name>
<organism evidence="3 4">
    <name type="scientific">Sneathiella chinensis</name>
    <dbReference type="NCBI Taxonomy" id="349750"/>
    <lineage>
        <taxon>Bacteria</taxon>
        <taxon>Pseudomonadati</taxon>
        <taxon>Pseudomonadota</taxon>
        <taxon>Alphaproteobacteria</taxon>
        <taxon>Sneathiellales</taxon>
        <taxon>Sneathiellaceae</taxon>
        <taxon>Sneathiella</taxon>
    </lineage>
</organism>
<dbReference type="Proteomes" id="UP001161409">
    <property type="component" value="Unassembled WGS sequence"/>
</dbReference>
<dbReference type="InterPro" id="IPR027417">
    <property type="entry name" value="P-loop_NTPase"/>
</dbReference>
<dbReference type="Pfam" id="PF13335">
    <property type="entry name" value="Mg_chelatase_C"/>
    <property type="match status" value="1"/>
</dbReference>
<dbReference type="InterPro" id="IPR014721">
    <property type="entry name" value="Ribsml_uS5_D2-typ_fold_subgr"/>
</dbReference>
<dbReference type="Gene3D" id="3.30.230.10">
    <property type="match status" value="1"/>
</dbReference>
<dbReference type="InterPro" id="IPR020568">
    <property type="entry name" value="Ribosomal_Su5_D2-typ_SF"/>
</dbReference>
<dbReference type="RefSeq" id="WP_169559290.1">
    <property type="nucleotide sequence ID" value="NZ_BSNF01000001.1"/>
</dbReference>
<dbReference type="EMBL" id="BSNF01000001">
    <property type="protein sequence ID" value="GLQ05277.1"/>
    <property type="molecule type" value="Genomic_DNA"/>
</dbReference>
<gene>
    <name evidence="3" type="ORF">GCM10007924_04980</name>
</gene>
<evidence type="ECO:0000259" key="2">
    <source>
        <dbReference type="SMART" id="SM00382"/>
    </source>
</evidence>
<dbReference type="PANTHER" id="PTHR32039">
    <property type="entry name" value="MAGNESIUM-CHELATASE SUBUNIT CHLI"/>
    <property type="match status" value="1"/>
</dbReference>
<dbReference type="InterPro" id="IPR025158">
    <property type="entry name" value="Mg_chelat-rel_C"/>
</dbReference>
<evidence type="ECO:0000313" key="3">
    <source>
        <dbReference type="EMBL" id="GLQ05277.1"/>
    </source>
</evidence>
<evidence type="ECO:0000313" key="4">
    <source>
        <dbReference type="Proteomes" id="UP001161409"/>
    </source>
</evidence>
<dbReference type="Pfam" id="PF01078">
    <property type="entry name" value="Mg_chelatase"/>
    <property type="match status" value="1"/>
</dbReference>
<dbReference type="PANTHER" id="PTHR32039:SF7">
    <property type="entry name" value="COMPETENCE PROTEIN COMM"/>
    <property type="match status" value="1"/>
</dbReference>
<dbReference type="SMART" id="SM00382">
    <property type="entry name" value="AAA"/>
    <property type="match status" value="1"/>
</dbReference>
<feature type="domain" description="AAA+ ATPase" evidence="2">
    <location>
        <begin position="208"/>
        <end position="390"/>
    </location>
</feature>
<proteinExistence type="inferred from homology"/>
<dbReference type="InterPro" id="IPR003593">
    <property type="entry name" value="AAA+_ATPase"/>
</dbReference>
<comment type="caution">
    <text evidence="3">The sequence shown here is derived from an EMBL/GenBank/DDBJ whole genome shotgun (WGS) entry which is preliminary data.</text>
</comment>
<evidence type="ECO:0000256" key="1">
    <source>
        <dbReference type="ARBA" id="ARBA00006354"/>
    </source>
</evidence>
<comment type="similarity">
    <text evidence="1">Belongs to the Mg-chelatase subunits D/I family. ComM subfamily.</text>
</comment>
<dbReference type="SUPFAM" id="SSF52540">
    <property type="entry name" value="P-loop containing nucleoside triphosphate hydrolases"/>
    <property type="match status" value="1"/>
</dbReference>
<keyword evidence="4" id="KW-1185">Reference proteome</keyword>
<dbReference type="InterPro" id="IPR000523">
    <property type="entry name" value="Mg_chelatse_chII-like_cat_dom"/>
</dbReference>
<sequence>MQARIATVAFQGLEVRQVHVQVLISSGLPAFTVVGLPDKSVAESRERVRAALTSLGLGLPAKRITVNLAPADLPKEGAHYDLPIAVGLLTAMGVLPAEEMDGYLVIGELSLDGACNPVSGVLPAAVEANAQDMGIICPAASGREAAWAGNLEVLAPRDLLGLINHFKGSQVLSPPERGQVRDAGDYLKLEDIKGQESAKRALEVAAAGGHNLLMSGPPGSGKSMLAARLPGILPPLDVSEALEVSMIASVAGELKDGTISMMRPYRDPHHSTSVAAMVGGGRNARPGEVSLAHLGVLFLDELPEFGRQVLESLRQPVEVGRAVVARANAHVSYPARMQLVAAMNPCRCGHIDDAEQACARAPKCAADYRARISGPMLDRIDIHIDVPAVSALDLTLPAPRETSEMVAARVAQARQIQRQRYQDLSVETPIRTNAEAEGRLLEEVAAPDAAGRELLTEAISRLKLSARGYHRVLKVARTLADLEGAAEIGHPHIAEALGYRRLLSGMGT</sequence>
<dbReference type="NCBIfam" id="TIGR00368">
    <property type="entry name" value="YifB family Mg chelatase-like AAA ATPase"/>
    <property type="match status" value="1"/>
</dbReference>
<protein>
    <submittedName>
        <fullName evidence="3">ATPase AAA</fullName>
    </submittedName>
</protein>
<reference evidence="3" key="2">
    <citation type="submission" date="2023-01" db="EMBL/GenBank/DDBJ databases">
        <title>Draft genome sequence of Sneathiella chinensis strain NBRC 103408.</title>
        <authorList>
            <person name="Sun Q."/>
            <person name="Mori K."/>
        </authorList>
    </citation>
    <scope>NUCLEOTIDE SEQUENCE</scope>
    <source>
        <strain evidence="3">NBRC 103408</strain>
    </source>
</reference>
<dbReference type="Gene3D" id="3.40.50.300">
    <property type="entry name" value="P-loop containing nucleotide triphosphate hydrolases"/>
    <property type="match status" value="1"/>
</dbReference>
<dbReference type="InterPro" id="IPR045006">
    <property type="entry name" value="CHLI-like"/>
</dbReference>
<dbReference type="Pfam" id="PF13541">
    <property type="entry name" value="ChlI"/>
    <property type="match status" value="1"/>
</dbReference>